<sequence length="88" mass="9128">MAQAVGKAGSSLGEPSKSEQKCWDKLWAPSPSAFSNGGGMGGGVQCDEKESNGFAALAGSLALPGCERPTWRRANQASRHIHMAVVGR</sequence>
<protein>
    <submittedName>
        <fullName evidence="2">Uncharacterized protein</fullName>
    </submittedName>
</protein>
<keyword evidence="3" id="KW-1185">Reference proteome</keyword>
<organism evidence="2 3">
    <name type="scientific">Akanthomyces lecanii RCEF 1005</name>
    <dbReference type="NCBI Taxonomy" id="1081108"/>
    <lineage>
        <taxon>Eukaryota</taxon>
        <taxon>Fungi</taxon>
        <taxon>Dikarya</taxon>
        <taxon>Ascomycota</taxon>
        <taxon>Pezizomycotina</taxon>
        <taxon>Sordariomycetes</taxon>
        <taxon>Hypocreomycetidae</taxon>
        <taxon>Hypocreales</taxon>
        <taxon>Cordycipitaceae</taxon>
        <taxon>Akanthomyces</taxon>
        <taxon>Cordyceps confragosa</taxon>
    </lineage>
</organism>
<dbReference type="Proteomes" id="UP000076881">
    <property type="component" value="Unassembled WGS sequence"/>
</dbReference>
<accession>A0A167ZPA5</accession>
<gene>
    <name evidence="2" type="ORF">LEL_10377</name>
</gene>
<feature type="region of interest" description="Disordered" evidence="1">
    <location>
        <begin position="1"/>
        <end position="23"/>
    </location>
</feature>
<proteinExistence type="predicted"/>
<evidence type="ECO:0000313" key="2">
    <source>
        <dbReference type="EMBL" id="OAA67754.1"/>
    </source>
</evidence>
<name>A0A167ZPA5_CORDF</name>
<evidence type="ECO:0000256" key="1">
    <source>
        <dbReference type="SAM" id="MobiDB-lite"/>
    </source>
</evidence>
<dbReference type="EMBL" id="AZHF01000012">
    <property type="protein sequence ID" value="OAA67754.1"/>
    <property type="molecule type" value="Genomic_DNA"/>
</dbReference>
<evidence type="ECO:0000313" key="3">
    <source>
        <dbReference type="Proteomes" id="UP000076881"/>
    </source>
</evidence>
<dbReference type="AlphaFoldDB" id="A0A167ZPA5"/>
<comment type="caution">
    <text evidence="2">The sequence shown here is derived from an EMBL/GenBank/DDBJ whole genome shotgun (WGS) entry which is preliminary data.</text>
</comment>
<reference evidence="2 3" key="1">
    <citation type="journal article" date="2016" name="Genome Biol. Evol.">
        <title>Divergent and convergent evolution of fungal pathogenicity.</title>
        <authorList>
            <person name="Shang Y."/>
            <person name="Xiao G."/>
            <person name="Zheng P."/>
            <person name="Cen K."/>
            <person name="Zhan S."/>
            <person name="Wang C."/>
        </authorList>
    </citation>
    <scope>NUCLEOTIDE SEQUENCE [LARGE SCALE GENOMIC DNA]</scope>
    <source>
        <strain evidence="2 3">RCEF 1005</strain>
    </source>
</reference>